<gene>
    <name evidence="2" type="ORF">SAMN04488505_104399</name>
</gene>
<proteinExistence type="predicted"/>
<dbReference type="AlphaFoldDB" id="A0A1H7YEK3"/>
<accession>A0A1H7YEK3</accession>
<evidence type="ECO:0000313" key="2">
    <source>
        <dbReference type="EMBL" id="SEM43737.1"/>
    </source>
</evidence>
<dbReference type="Proteomes" id="UP000198984">
    <property type="component" value="Unassembled WGS sequence"/>
</dbReference>
<protein>
    <recommendedName>
        <fullName evidence="4">Lipoprotein</fullName>
    </recommendedName>
</protein>
<keyword evidence="3" id="KW-1185">Reference proteome</keyword>
<dbReference type="OrthoDB" id="1494315at2"/>
<dbReference type="RefSeq" id="WP_143081066.1">
    <property type="nucleotide sequence ID" value="NZ_FOBB01000004.1"/>
</dbReference>
<dbReference type="EMBL" id="FOBB01000004">
    <property type="protein sequence ID" value="SEM43737.1"/>
    <property type="molecule type" value="Genomic_DNA"/>
</dbReference>
<reference evidence="2 3" key="1">
    <citation type="submission" date="2016-10" db="EMBL/GenBank/DDBJ databases">
        <authorList>
            <person name="de Groot N.N."/>
        </authorList>
    </citation>
    <scope>NUCLEOTIDE SEQUENCE [LARGE SCALE GENOMIC DNA]</scope>
    <source>
        <strain evidence="2 3">DSM 21039</strain>
    </source>
</reference>
<name>A0A1H7YEK3_9BACT</name>
<feature type="chain" id="PRO_5011789050" description="Lipoprotein" evidence="1">
    <location>
        <begin position="20"/>
        <end position="222"/>
    </location>
</feature>
<organism evidence="2 3">
    <name type="scientific">Chitinophaga rupis</name>
    <dbReference type="NCBI Taxonomy" id="573321"/>
    <lineage>
        <taxon>Bacteria</taxon>
        <taxon>Pseudomonadati</taxon>
        <taxon>Bacteroidota</taxon>
        <taxon>Chitinophagia</taxon>
        <taxon>Chitinophagales</taxon>
        <taxon>Chitinophagaceae</taxon>
        <taxon>Chitinophaga</taxon>
    </lineage>
</organism>
<evidence type="ECO:0008006" key="4">
    <source>
        <dbReference type="Google" id="ProtNLM"/>
    </source>
</evidence>
<sequence length="222" mass="24577">MKSLLIISASLLIFTCCQQQPRTTQETDTATTAVQQTVIQDTATAATNTPAISSEKLVTAGKGIGKISLGSNADKLEQLLGKPDFSDAAMGKAWLTWYSKRRDEHNNRNELNIFTTYADSTMRTKTVKQIRVTSPFYITADSLQVYNDLARIREVYPDLVSEGTYKEQKGGKTIHLYDAIAQGIAFEIAEANGQQICISMIVHEPGKKVTDIYITLHPDLKK</sequence>
<evidence type="ECO:0000256" key="1">
    <source>
        <dbReference type="SAM" id="SignalP"/>
    </source>
</evidence>
<feature type="signal peptide" evidence="1">
    <location>
        <begin position="1"/>
        <end position="19"/>
    </location>
</feature>
<evidence type="ECO:0000313" key="3">
    <source>
        <dbReference type="Proteomes" id="UP000198984"/>
    </source>
</evidence>
<keyword evidence="1" id="KW-0732">Signal</keyword>